<dbReference type="GO" id="GO:0003677">
    <property type="term" value="F:DNA binding"/>
    <property type="evidence" value="ECO:0007669"/>
    <property type="project" value="InterPro"/>
</dbReference>
<keyword evidence="2" id="KW-1185">Reference proteome</keyword>
<dbReference type="Gene3D" id="1.10.287.180">
    <property type="entry name" value="Transcription elongation factor, GreA/GreB, N-terminal domain"/>
    <property type="match status" value="1"/>
</dbReference>
<evidence type="ECO:0000313" key="2">
    <source>
        <dbReference type="Proteomes" id="UP000279446"/>
    </source>
</evidence>
<proteinExistence type="predicted"/>
<protein>
    <submittedName>
        <fullName evidence="1">Uncharacterized protein</fullName>
    </submittedName>
</protein>
<dbReference type="Proteomes" id="UP000279446">
    <property type="component" value="Unassembled WGS sequence"/>
</dbReference>
<organism evidence="1 2">
    <name type="scientific">Paenibacillus anaericanus</name>
    <dbReference type="NCBI Taxonomy" id="170367"/>
    <lineage>
        <taxon>Bacteria</taxon>
        <taxon>Bacillati</taxon>
        <taxon>Bacillota</taxon>
        <taxon>Bacilli</taxon>
        <taxon>Bacillales</taxon>
        <taxon>Paenibacillaceae</taxon>
        <taxon>Paenibacillus</taxon>
    </lineage>
</organism>
<gene>
    <name evidence="1" type="ORF">EJP82_26840</name>
</gene>
<comment type="caution">
    <text evidence="1">The sequence shown here is derived from an EMBL/GenBank/DDBJ whole genome shotgun (WGS) entry which is preliminary data.</text>
</comment>
<name>A0A433XVF2_9BACL</name>
<sequence>MASVLLTNEGLERIKTELERIKSLDINHCAICLGTEKQDISSLSMQDAKKGFYQKRILYLEDIIATSKIIDT</sequence>
<accession>A0A433XVF2</accession>
<evidence type="ECO:0000313" key="1">
    <source>
        <dbReference type="EMBL" id="RUT38691.1"/>
    </source>
</evidence>
<dbReference type="SUPFAM" id="SSF46557">
    <property type="entry name" value="GreA transcript cleavage protein, N-terminal domain"/>
    <property type="match status" value="1"/>
</dbReference>
<dbReference type="EMBL" id="RZNY01000052">
    <property type="protein sequence ID" value="RUT38691.1"/>
    <property type="molecule type" value="Genomic_DNA"/>
</dbReference>
<dbReference type="RefSeq" id="WP_127195134.1">
    <property type="nucleotide sequence ID" value="NZ_RZNY01000052.1"/>
</dbReference>
<dbReference type="GO" id="GO:0032784">
    <property type="term" value="P:regulation of DNA-templated transcription elongation"/>
    <property type="evidence" value="ECO:0007669"/>
    <property type="project" value="InterPro"/>
</dbReference>
<reference evidence="1 2" key="1">
    <citation type="submission" date="2018-12" db="EMBL/GenBank/DDBJ databases">
        <authorList>
            <person name="Sun L."/>
            <person name="Chen Z."/>
        </authorList>
    </citation>
    <scope>NUCLEOTIDE SEQUENCE [LARGE SCALE GENOMIC DNA]</scope>
    <source>
        <strain evidence="1 2">DSM 15890</strain>
    </source>
</reference>
<dbReference type="AlphaFoldDB" id="A0A433XVF2"/>
<dbReference type="InterPro" id="IPR036805">
    <property type="entry name" value="Tscrpt_elong_fac_GreA/B_N_sf"/>
</dbReference>